<keyword evidence="5" id="KW-0627">Porphyrin biosynthesis</keyword>
<dbReference type="Proteomes" id="UP001319921">
    <property type="component" value="Chromosome"/>
</dbReference>
<evidence type="ECO:0000313" key="7">
    <source>
        <dbReference type="EMBL" id="BDB98844.1"/>
    </source>
</evidence>
<evidence type="ECO:0000256" key="4">
    <source>
        <dbReference type="ARBA" id="ARBA00022691"/>
    </source>
</evidence>
<gene>
    <name evidence="7" type="ORF">SACC_18610</name>
</gene>
<dbReference type="GO" id="GO:0032259">
    <property type="term" value="P:methylation"/>
    <property type="evidence" value="ECO:0007669"/>
    <property type="project" value="UniProtKB-KW"/>
</dbReference>
<dbReference type="AlphaFoldDB" id="A0AAQ4CSR3"/>
<dbReference type="Gene3D" id="3.40.1010.10">
    <property type="entry name" value="Cobalt-precorrin-4 Transmethylase, Domain 1"/>
    <property type="match status" value="1"/>
</dbReference>
<accession>A0AAQ4CSR3</accession>
<dbReference type="InterPro" id="IPR035996">
    <property type="entry name" value="4pyrrol_Methylase_sf"/>
</dbReference>
<dbReference type="CDD" id="cd11642">
    <property type="entry name" value="SUMT"/>
    <property type="match status" value="1"/>
</dbReference>
<dbReference type="RefSeq" id="WP_229569211.1">
    <property type="nucleotide sequence ID" value="NZ_AP025226.1"/>
</dbReference>
<dbReference type="SUPFAM" id="SSF53790">
    <property type="entry name" value="Tetrapyrrole methylase"/>
    <property type="match status" value="1"/>
</dbReference>
<dbReference type="GO" id="GO:0019354">
    <property type="term" value="P:siroheme biosynthetic process"/>
    <property type="evidence" value="ECO:0007669"/>
    <property type="project" value="InterPro"/>
</dbReference>
<sequence length="242" mass="26698">MKGKVYIVGAGPGDPELITLKGLKVLQEADVIIYDRLIPIELLNYCKPKSEKIYVGKNIGDYVIQDDINKLLVKKALENKTVVRLKGGDPYVLGRGEEECMYVISNGVECEVIPGVTSAIAVPAYAGIPVTSRLYSASGFTVISATQAEDKLIDVDYIPKKGTLIILMGIRKIEELTNLLLKIRDEREPVAVIQNGTTQQQRVAVGILRDLTSIVKENNITSPAIIVVGEVVKLREYLWKFK</sequence>
<keyword evidence="3" id="KW-0808">Transferase</keyword>
<keyword evidence="2" id="KW-0489">Methyltransferase</keyword>
<evidence type="ECO:0000313" key="8">
    <source>
        <dbReference type="Proteomes" id="UP001319921"/>
    </source>
</evidence>
<dbReference type="GeneID" id="68866591"/>
<keyword evidence="8" id="KW-1185">Reference proteome</keyword>
<dbReference type="InterPro" id="IPR000878">
    <property type="entry name" value="4pyrrol_Mease"/>
</dbReference>
<dbReference type="PANTHER" id="PTHR45790:SF3">
    <property type="entry name" value="S-ADENOSYL-L-METHIONINE-DEPENDENT UROPORPHYRINOGEN III METHYLTRANSFERASE, CHLOROPLASTIC"/>
    <property type="match status" value="1"/>
</dbReference>
<dbReference type="PROSITE" id="PS00839">
    <property type="entry name" value="SUMT_1"/>
    <property type="match status" value="1"/>
</dbReference>
<evidence type="ECO:0000256" key="3">
    <source>
        <dbReference type="ARBA" id="ARBA00022679"/>
    </source>
</evidence>
<evidence type="ECO:0000256" key="5">
    <source>
        <dbReference type="ARBA" id="ARBA00023244"/>
    </source>
</evidence>
<dbReference type="InterPro" id="IPR014776">
    <property type="entry name" value="4pyrrole_Mease_sub2"/>
</dbReference>
<dbReference type="InterPro" id="IPR014777">
    <property type="entry name" value="4pyrrole_Mease_sub1"/>
</dbReference>
<dbReference type="FunFam" id="3.40.1010.10:FF:000001">
    <property type="entry name" value="Siroheme synthase"/>
    <property type="match status" value="1"/>
</dbReference>
<dbReference type="KEGG" id="scas:SACC_18610"/>
<protein>
    <recommendedName>
        <fullName evidence="1">uroporphyrinogen-III C-methyltransferase</fullName>
        <ecNumber evidence="1">2.1.1.107</ecNumber>
    </recommendedName>
</protein>
<organism evidence="7 8">
    <name type="scientific">Saccharolobus caldissimus</name>
    <dbReference type="NCBI Taxonomy" id="1702097"/>
    <lineage>
        <taxon>Archaea</taxon>
        <taxon>Thermoproteota</taxon>
        <taxon>Thermoprotei</taxon>
        <taxon>Sulfolobales</taxon>
        <taxon>Sulfolobaceae</taxon>
        <taxon>Saccharolobus</taxon>
    </lineage>
</organism>
<dbReference type="Pfam" id="PF00590">
    <property type="entry name" value="TP_methylase"/>
    <property type="match status" value="1"/>
</dbReference>
<dbReference type="PANTHER" id="PTHR45790">
    <property type="entry name" value="SIROHEME SYNTHASE-RELATED"/>
    <property type="match status" value="1"/>
</dbReference>
<dbReference type="InterPro" id="IPR003043">
    <property type="entry name" value="Uropor_MeTrfase_CS"/>
</dbReference>
<keyword evidence="4" id="KW-0949">S-adenosyl-L-methionine</keyword>
<dbReference type="InterPro" id="IPR006366">
    <property type="entry name" value="CobA/CysG_C"/>
</dbReference>
<dbReference type="InterPro" id="IPR050161">
    <property type="entry name" value="Siro_Cobalamin_biosynth"/>
</dbReference>
<dbReference type="NCBIfam" id="TIGR01469">
    <property type="entry name" value="cobA_cysG_Cterm"/>
    <property type="match status" value="1"/>
</dbReference>
<proteinExistence type="predicted"/>
<dbReference type="EMBL" id="AP025226">
    <property type="protein sequence ID" value="BDB98844.1"/>
    <property type="molecule type" value="Genomic_DNA"/>
</dbReference>
<dbReference type="EC" id="2.1.1.107" evidence="1"/>
<dbReference type="NCBIfam" id="NF004790">
    <property type="entry name" value="PRK06136.1"/>
    <property type="match status" value="1"/>
</dbReference>
<dbReference type="GO" id="GO:0004851">
    <property type="term" value="F:uroporphyrin-III C-methyltransferase activity"/>
    <property type="evidence" value="ECO:0007669"/>
    <property type="project" value="UniProtKB-EC"/>
</dbReference>
<evidence type="ECO:0000256" key="2">
    <source>
        <dbReference type="ARBA" id="ARBA00022603"/>
    </source>
</evidence>
<reference evidence="7 8" key="1">
    <citation type="journal article" date="2022" name="Microbiol. Resour. Announc.">
        <title>Complete Genome Sequence of the Hyperthermophilic and Acidophilic Archaeon Saccharolobus caldissimus Strain HS-3T.</title>
        <authorList>
            <person name="Sakai H.D."/>
            <person name="Kurosawa N."/>
        </authorList>
    </citation>
    <scope>NUCLEOTIDE SEQUENCE [LARGE SCALE GENOMIC DNA]</scope>
    <source>
        <strain evidence="7 8">JCM32116</strain>
    </source>
</reference>
<feature type="domain" description="Tetrapyrrole methylase" evidence="6">
    <location>
        <begin position="4"/>
        <end position="211"/>
    </location>
</feature>
<evidence type="ECO:0000259" key="6">
    <source>
        <dbReference type="Pfam" id="PF00590"/>
    </source>
</evidence>
<dbReference type="Gene3D" id="3.30.950.10">
    <property type="entry name" value="Methyltransferase, Cobalt-precorrin-4 Transmethylase, Domain 2"/>
    <property type="match status" value="1"/>
</dbReference>
<evidence type="ECO:0000256" key="1">
    <source>
        <dbReference type="ARBA" id="ARBA00012162"/>
    </source>
</evidence>
<name>A0AAQ4CSR3_9CREN</name>